<dbReference type="EMBL" id="LGUT01003005">
    <property type="protein sequence ID" value="KOG86158.1"/>
    <property type="molecule type" value="Genomic_DNA"/>
</dbReference>
<feature type="non-terminal residue" evidence="2">
    <location>
        <position position="50"/>
    </location>
</feature>
<keyword evidence="3" id="KW-1185">Reference proteome</keyword>
<comment type="caution">
    <text evidence="2">The sequence shown here is derived from an EMBL/GenBank/DDBJ whole genome shotgun (WGS) entry which is preliminary data.</text>
</comment>
<evidence type="ECO:0000313" key="2">
    <source>
        <dbReference type="EMBL" id="KOG86158.1"/>
    </source>
</evidence>
<gene>
    <name evidence="2" type="ORF">ADK38_32635</name>
</gene>
<protein>
    <submittedName>
        <fullName evidence="2">Phosphoglycerate mutase</fullName>
    </submittedName>
</protein>
<proteinExistence type="predicted"/>
<feature type="compositionally biased region" description="Basic and acidic residues" evidence="1">
    <location>
        <begin position="40"/>
        <end position="50"/>
    </location>
</feature>
<evidence type="ECO:0000256" key="1">
    <source>
        <dbReference type="SAM" id="MobiDB-lite"/>
    </source>
</evidence>
<reference evidence="2 3" key="1">
    <citation type="submission" date="2015-07" db="EMBL/GenBank/DDBJ databases">
        <authorList>
            <person name="Ju K.-S."/>
            <person name="Doroghazi J.R."/>
            <person name="Metcalf W.W."/>
        </authorList>
    </citation>
    <scope>NUCLEOTIDE SEQUENCE [LARGE SCALE GENOMIC DNA]</scope>
    <source>
        <strain evidence="2 3">NRRL B-3589</strain>
    </source>
</reference>
<feature type="region of interest" description="Disordered" evidence="1">
    <location>
        <begin position="18"/>
        <end position="50"/>
    </location>
</feature>
<dbReference type="Proteomes" id="UP000037020">
    <property type="component" value="Unassembled WGS sequence"/>
</dbReference>
<name>A0ABR5IYF2_9ACTN</name>
<accession>A0ABR5IYF2</accession>
<sequence length="50" mass="5220">MLLVTPAVGAELREARFGDDAPLDGAGSRQARAVAGGLPRSDRQARAESR</sequence>
<organism evidence="2 3">
    <name type="scientific">Streptomyces varsoviensis</name>
    <dbReference type="NCBI Taxonomy" id="67373"/>
    <lineage>
        <taxon>Bacteria</taxon>
        <taxon>Bacillati</taxon>
        <taxon>Actinomycetota</taxon>
        <taxon>Actinomycetes</taxon>
        <taxon>Kitasatosporales</taxon>
        <taxon>Streptomycetaceae</taxon>
        <taxon>Streptomyces</taxon>
    </lineage>
</organism>
<evidence type="ECO:0000313" key="3">
    <source>
        <dbReference type="Proteomes" id="UP000037020"/>
    </source>
</evidence>